<organism evidence="1 2">
    <name type="scientific">Arthrobacter phage Amelia</name>
    <dbReference type="NCBI Taxonomy" id="2599822"/>
    <lineage>
        <taxon>Viruses</taxon>
        <taxon>Duplodnaviria</taxon>
        <taxon>Heunggongvirae</taxon>
        <taxon>Uroviricota</taxon>
        <taxon>Caudoviricetes</taxon>
        <taxon>Coralvirus</taxon>
        <taxon>Coralvirus coral</taxon>
    </lineage>
</organism>
<protein>
    <submittedName>
        <fullName evidence="1">Uncharacterized protein</fullName>
    </submittedName>
</protein>
<evidence type="ECO:0000313" key="2">
    <source>
        <dbReference type="Proteomes" id="UP000325629"/>
    </source>
</evidence>
<reference evidence="1 2" key="1">
    <citation type="submission" date="2019-07" db="EMBL/GenBank/DDBJ databases">
        <authorList>
            <person name="Stoner T.H."/>
            <person name="Garlena R.A."/>
            <person name="Russell D.A."/>
            <person name="Pope W.H."/>
            <person name="Jacobs-Sera D."/>
            <person name="Hatfull G.F."/>
        </authorList>
    </citation>
    <scope>NUCLEOTIDE SEQUENCE [LARGE SCALE GENOMIC DNA]</scope>
</reference>
<dbReference type="Proteomes" id="UP000325629">
    <property type="component" value="Segment"/>
</dbReference>
<dbReference type="PROSITE" id="PS51257">
    <property type="entry name" value="PROKAR_LIPOPROTEIN"/>
    <property type="match status" value="1"/>
</dbReference>
<proteinExistence type="predicted"/>
<evidence type="ECO:0000313" key="1">
    <source>
        <dbReference type="EMBL" id="QFG13126.1"/>
    </source>
</evidence>
<accession>A0A5J6TQN9</accession>
<gene>
    <name evidence="1" type="primary">68</name>
    <name evidence="1" type="ORF">PBI_AMELIA_68</name>
</gene>
<sequence>MMRLKGKCRACRGDVVLLEAGNWVHAGFGWFACVGRAFDRARALTQADLALAGPSKGGGRG</sequence>
<name>A0A5J6TQN9_9CAUD</name>
<dbReference type="EMBL" id="MN234214">
    <property type="protein sequence ID" value="QFG13126.1"/>
    <property type="molecule type" value="Genomic_DNA"/>
</dbReference>